<accession>A0A6G3ZW00</accession>
<evidence type="ECO:0000256" key="1">
    <source>
        <dbReference type="SAM" id="SignalP"/>
    </source>
</evidence>
<feature type="signal peptide" evidence="1">
    <location>
        <begin position="1"/>
        <end position="24"/>
    </location>
</feature>
<reference evidence="2" key="1">
    <citation type="submission" date="2020-02" db="EMBL/GenBank/DDBJ databases">
        <authorList>
            <person name="Shen X.-R."/>
            <person name="Zhang Y.-X."/>
        </authorList>
    </citation>
    <scope>NUCLEOTIDE SEQUENCE</scope>
    <source>
        <strain evidence="2">SYP-B3998</strain>
    </source>
</reference>
<protein>
    <submittedName>
        <fullName evidence="2">Uncharacterized protein</fullName>
    </submittedName>
</protein>
<comment type="caution">
    <text evidence="2">The sequence shown here is derived from an EMBL/GenBank/DDBJ whole genome shotgun (WGS) entry which is preliminary data.</text>
</comment>
<dbReference type="AlphaFoldDB" id="A0A6G3ZW00"/>
<feature type="chain" id="PRO_5026271504" evidence="1">
    <location>
        <begin position="25"/>
        <end position="118"/>
    </location>
</feature>
<gene>
    <name evidence="2" type="ORF">GK047_06925</name>
</gene>
<dbReference type="RefSeq" id="WP_163943018.1">
    <property type="nucleotide sequence ID" value="NZ_JAAIKC010000001.1"/>
</dbReference>
<organism evidence="2">
    <name type="scientific">Paenibacillus sp. SYP-B3998</name>
    <dbReference type="NCBI Taxonomy" id="2678564"/>
    <lineage>
        <taxon>Bacteria</taxon>
        <taxon>Bacillati</taxon>
        <taxon>Bacillota</taxon>
        <taxon>Bacilli</taxon>
        <taxon>Bacillales</taxon>
        <taxon>Paenibacillaceae</taxon>
        <taxon>Paenibacillus</taxon>
    </lineage>
</organism>
<dbReference type="EMBL" id="JAAIKC010000001">
    <property type="protein sequence ID" value="NEW05751.1"/>
    <property type="molecule type" value="Genomic_DNA"/>
</dbReference>
<sequence>MKKLTISFLLTLGFLFSFATSSFASFYHEWQPTPAHDSIYIEGNFSNLTNTSSDTLFIELYRVTPSGNIQVGSNYVNLGALQWTRTRLLLAMNQPAGNYKVIMHASGDWTTAAYLDSK</sequence>
<evidence type="ECO:0000313" key="2">
    <source>
        <dbReference type="EMBL" id="NEW05751.1"/>
    </source>
</evidence>
<proteinExistence type="predicted"/>
<keyword evidence="1" id="KW-0732">Signal</keyword>
<name>A0A6G3ZW00_9BACL</name>